<dbReference type="KEGG" id="ceu:A7L45_14290"/>
<keyword evidence="1" id="KW-1133">Transmembrane helix</keyword>
<name>A0A1J0GIQ4_9CLOT</name>
<feature type="domain" description="DUF8042" evidence="2">
    <location>
        <begin position="59"/>
        <end position="173"/>
    </location>
</feature>
<dbReference type="RefSeq" id="WP_071613453.1">
    <property type="nucleotide sequence ID" value="NZ_CP015756.1"/>
</dbReference>
<organism evidence="3 4">
    <name type="scientific">Clostridium estertheticum subsp. estertheticum</name>
    <dbReference type="NCBI Taxonomy" id="1552"/>
    <lineage>
        <taxon>Bacteria</taxon>
        <taxon>Bacillati</taxon>
        <taxon>Bacillota</taxon>
        <taxon>Clostridia</taxon>
        <taxon>Eubacteriales</taxon>
        <taxon>Clostridiaceae</taxon>
        <taxon>Clostridium</taxon>
    </lineage>
</organism>
<reference evidence="4" key="1">
    <citation type="journal article" date="2016" name="Front. Microbiol.">
        <title>Complete Genome Sequence of Clostridium estertheticum DSM 8809, a Microbe Identified in Spoiled Vacuum Packed Beef.</title>
        <authorList>
            <person name="Yu Z."/>
            <person name="Gunn L."/>
            <person name="Brennan E."/>
            <person name="Reid R."/>
            <person name="Wall P.G."/>
            <person name="Gaora O.P."/>
            <person name="Hurley D."/>
            <person name="Bolton D."/>
            <person name="Fanning S."/>
        </authorList>
    </citation>
    <scope>NUCLEOTIDE SEQUENCE [LARGE SCALE GENOMIC DNA]</scope>
    <source>
        <strain evidence="4">DSM 8809</strain>
    </source>
</reference>
<feature type="transmembrane region" description="Helical" evidence="1">
    <location>
        <begin position="12"/>
        <end position="30"/>
    </location>
</feature>
<sequence>MSKKTKIDKSRIIFVMSIIFFVISIFTKIHNTSMILKENKRKVILNNSNQKILKKESGKHADEIRYTLKISDTLGEALTYIQLNYKNGTKSQVKTVLNDSIDGVNSISSALKTMNEDLANKNVMAETNKLESQLKELMQALIENNFKTEESIINSIISDDYVQWKKDIENEFRYMI</sequence>
<keyword evidence="4" id="KW-1185">Reference proteome</keyword>
<evidence type="ECO:0000256" key="1">
    <source>
        <dbReference type="SAM" id="Phobius"/>
    </source>
</evidence>
<dbReference type="Pfam" id="PF26154">
    <property type="entry name" value="DUF8042"/>
    <property type="match status" value="1"/>
</dbReference>
<dbReference type="AlphaFoldDB" id="A0A1J0GIQ4"/>
<evidence type="ECO:0000313" key="3">
    <source>
        <dbReference type="EMBL" id="APC41159.1"/>
    </source>
</evidence>
<gene>
    <name evidence="3" type="ORF">A7L45_14290</name>
</gene>
<accession>A0A1J0GIQ4</accession>
<dbReference type="EMBL" id="CP015756">
    <property type="protein sequence ID" value="APC41159.1"/>
    <property type="molecule type" value="Genomic_DNA"/>
</dbReference>
<dbReference type="Proteomes" id="UP000182569">
    <property type="component" value="Chromosome"/>
</dbReference>
<proteinExistence type="predicted"/>
<protein>
    <recommendedName>
        <fullName evidence="2">DUF8042 domain-containing protein</fullName>
    </recommendedName>
</protein>
<dbReference type="STRING" id="1552.A7L45_14290"/>
<dbReference type="InterPro" id="IPR058355">
    <property type="entry name" value="DUF8042"/>
</dbReference>
<keyword evidence="1" id="KW-0812">Transmembrane</keyword>
<keyword evidence="1" id="KW-0472">Membrane</keyword>
<evidence type="ECO:0000313" key="4">
    <source>
        <dbReference type="Proteomes" id="UP000182569"/>
    </source>
</evidence>
<evidence type="ECO:0000259" key="2">
    <source>
        <dbReference type="Pfam" id="PF26154"/>
    </source>
</evidence>